<comment type="caution">
    <text evidence="12">The sequence shown here is derived from an EMBL/GenBank/DDBJ whole genome shotgun (WGS) entry which is preliminary data.</text>
</comment>
<evidence type="ECO:0000256" key="3">
    <source>
        <dbReference type="ARBA" id="ARBA00013138"/>
    </source>
</evidence>
<feature type="binding site" evidence="9">
    <location>
        <position position="42"/>
    </location>
    <ligand>
        <name>substrate</name>
    </ligand>
</feature>
<dbReference type="GO" id="GO:0030170">
    <property type="term" value="F:pyridoxal phosphate binding"/>
    <property type="evidence" value="ECO:0007669"/>
    <property type="project" value="UniProtKB-UniRule"/>
</dbReference>
<dbReference type="Proteomes" id="UP000285864">
    <property type="component" value="Unassembled WGS sequence"/>
</dbReference>
<feature type="binding site" evidence="9">
    <location>
        <position position="388"/>
    </location>
    <ligand>
        <name>substrate</name>
    </ligand>
</feature>
<dbReference type="InterPro" id="IPR015421">
    <property type="entry name" value="PyrdxlP-dep_Trfase_major"/>
</dbReference>
<evidence type="ECO:0000256" key="6">
    <source>
        <dbReference type="ARBA" id="ARBA00022679"/>
    </source>
</evidence>
<evidence type="ECO:0000256" key="5">
    <source>
        <dbReference type="ARBA" id="ARBA00022576"/>
    </source>
</evidence>
<feature type="binding site" evidence="9">
    <location>
        <position position="292"/>
    </location>
    <ligand>
        <name>substrate</name>
    </ligand>
</feature>
<feature type="binding site" evidence="9">
    <location>
        <position position="132"/>
    </location>
    <ligand>
        <name>substrate</name>
    </ligand>
</feature>
<dbReference type="CDD" id="cd00609">
    <property type="entry name" value="AAT_like"/>
    <property type="match status" value="1"/>
</dbReference>
<dbReference type="Gene3D" id="3.40.640.10">
    <property type="entry name" value="Type I PLP-dependent aspartate aminotransferase-like (Major domain)"/>
    <property type="match status" value="1"/>
</dbReference>
<feature type="binding site" evidence="9">
    <location>
        <position position="218"/>
    </location>
    <ligand>
        <name>pyridoxal 5'-phosphate</name>
        <dbReference type="ChEBI" id="CHEBI:597326"/>
    </ligand>
</feature>
<dbReference type="PANTHER" id="PTHR43144">
    <property type="entry name" value="AMINOTRANSFERASE"/>
    <property type="match status" value="1"/>
</dbReference>
<dbReference type="Pfam" id="PF00155">
    <property type="entry name" value="Aminotran_1_2"/>
    <property type="match status" value="1"/>
</dbReference>
<reference evidence="12 13" key="1">
    <citation type="submission" date="2018-08" db="EMBL/GenBank/DDBJ databases">
        <title>A genome reference for cultivated species of the human gut microbiota.</title>
        <authorList>
            <person name="Zou Y."/>
            <person name="Xue W."/>
            <person name="Luo G."/>
        </authorList>
    </citation>
    <scope>NUCLEOTIDE SEQUENCE [LARGE SCALE GENOMIC DNA]</scope>
    <source>
        <strain evidence="12 13">AF24-2</strain>
    </source>
</reference>
<comment type="function">
    <text evidence="9">Involved in the synthesis of meso-diaminopimelate (m-DAP or DL-DAP), required for both lysine and peptidoglycan biosynthesis. Catalyzes the direct conversion of tetrahydrodipicolinate to LL-diaminopimelate.</text>
</comment>
<evidence type="ECO:0000256" key="2">
    <source>
        <dbReference type="ARBA" id="ARBA00004982"/>
    </source>
</evidence>
<feature type="binding site" evidence="9">
    <location>
        <begin position="246"/>
        <end position="248"/>
    </location>
    <ligand>
        <name>pyridoxal 5'-phosphate</name>
        <dbReference type="ChEBI" id="CHEBI:597326"/>
    </ligand>
</feature>
<dbReference type="FunFam" id="3.40.640.10:FF:000099">
    <property type="entry name" value="LL-diaminopimelate aminotransferase, chloroplastic"/>
    <property type="match status" value="1"/>
</dbReference>
<accession>A0A412GUJ7</accession>
<sequence length="409" mass="45969">MALVNEHFLKLPNNYFFSDIEKKVNLFRVTHPKADIIRLGTGDVTLPLPPACIEAMHKAIDEMGHEATFHGYGPEEGYHFLINEIIKNDYAARGIHLEPSELFISDGSKSDTGSIGDILRHDNSIGVTDPIYPVYIDSNVSCGRAGELQNDGKWSNVVYMPCLPENNFIPQIPSQRVDIVYLCYPNNPTGTVLSKNELKKWVNYALQNDTLIIFDAAYEAYIQNPDIPHSIYEIKGAKKVAIECRSFSKTAGFTGVRCGYMVIPKEITAATLAGKRIPLNPMWKRHQEVKFNGTSYITQRGAEAIYTPEGKEQVKANIRYYMDNVQILKRALTEFGLRVAGGEDAPYLWVQAPNGMSSWKFFDKLLYEAHIVGTPGIGFGPSGEGYMRFTGFGKKEDCKEAIYRLRRCL</sequence>
<feature type="binding site" evidence="9">
    <location>
        <position position="292"/>
    </location>
    <ligand>
        <name>pyridoxal 5'-phosphate</name>
        <dbReference type="ChEBI" id="CHEBI:597326"/>
    </ligand>
</feature>
<feature type="binding site" evidence="9">
    <location>
        <position position="187"/>
    </location>
    <ligand>
        <name>pyridoxal 5'-phosphate</name>
        <dbReference type="ChEBI" id="CHEBI:597326"/>
    </ligand>
</feature>
<comment type="similarity">
    <text evidence="9">Belongs to the class-I pyridoxal-phosphate-dependent aminotransferase family. LL-diaminopimelate aminotransferase subfamily.</text>
</comment>
<dbReference type="NCBIfam" id="TIGR03542">
    <property type="entry name" value="DAPAT_plant"/>
    <property type="match status" value="1"/>
</dbReference>
<keyword evidence="5 9" id="KW-0032">Aminotransferase</keyword>
<evidence type="ECO:0000256" key="1">
    <source>
        <dbReference type="ARBA" id="ARBA00001933"/>
    </source>
</evidence>
<feature type="binding site" evidence="9">
    <location>
        <position position="132"/>
    </location>
    <ligand>
        <name>pyridoxal 5'-phosphate</name>
        <dbReference type="ChEBI" id="CHEBI:597326"/>
    </ligand>
</feature>
<evidence type="ECO:0000256" key="8">
    <source>
        <dbReference type="ARBA" id="ARBA00051934"/>
    </source>
</evidence>
<name>A0A412GUJ7_9BACT</name>
<feature type="binding site" evidence="9">
    <location>
        <position position="187"/>
    </location>
    <ligand>
        <name>substrate</name>
    </ligand>
</feature>
<keyword evidence="13" id="KW-1185">Reference proteome</keyword>
<dbReference type="EMBL" id="QRUU01000011">
    <property type="protein sequence ID" value="RGR98546.1"/>
    <property type="molecule type" value="Genomic_DNA"/>
</dbReference>
<evidence type="ECO:0000256" key="9">
    <source>
        <dbReference type="HAMAP-Rule" id="MF_01642"/>
    </source>
</evidence>
<comment type="catalytic activity">
    <reaction evidence="8 9">
        <text>(2S,6S)-2,6-diaminopimelate + 2-oxoglutarate = (S)-2,3,4,5-tetrahydrodipicolinate + L-glutamate + H2O + H(+)</text>
        <dbReference type="Rhea" id="RHEA:23988"/>
        <dbReference type="ChEBI" id="CHEBI:15377"/>
        <dbReference type="ChEBI" id="CHEBI:15378"/>
        <dbReference type="ChEBI" id="CHEBI:16810"/>
        <dbReference type="ChEBI" id="CHEBI:16845"/>
        <dbReference type="ChEBI" id="CHEBI:29985"/>
        <dbReference type="ChEBI" id="CHEBI:57609"/>
        <dbReference type="EC" id="2.6.1.83"/>
    </reaction>
</comment>
<feature type="binding site" evidence="9">
    <location>
        <position position="72"/>
    </location>
    <ligand>
        <name>pyridoxal 5'-phosphate</name>
        <dbReference type="ChEBI" id="CHEBI:597326"/>
    </ligand>
</feature>
<gene>
    <name evidence="9" type="primary">dapL</name>
    <name evidence="12" type="ORF">DWY20_04030</name>
    <name evidence="11" type="ORF">K8U81_08890</name>
</gene>
<feature type="binding site" evidence="9">
    <location>
        <position position="15"/>
    </location>
    <ligand>
        <name>substrate</name>
    </ligand>
</feature>
<feature type="binding site" evidence="9">
    <location>
        <position position="257"/>
    </location>
    <ligand>
        <name>pyridoxal 5'-phosphate</name>
        <dbReference type="ChEBI" id="CHEBI:597326"/>
    </ligand>
</feature>
<evidence type="ECO:0000256" key="7">
    <source>
        <dbReference type="ARBA" id="ARBA00022898"/>
    </source>
</evidence>
<keyword evidence="6 9" id="KW-0808">Transferase</keyword>
<dbReference type="InterPro" id="IPR015424">
    <property type="entry name" value="PyrdxlP-dep_Trfase"/>
</dbReference>
<feature type="binding site" evidence="9">
    <location>
        <position position="109"/>
    </location>
    <ligand>
        <name>substrate</name>
    </ligand>
</feature>
<comment type="subunit">
    <text evidence="9">Homodimer.</text>
</comment>
<organism evidence="12 13">
    <name type="scientific">Phocaeicola coprocola</name>
    <dbReference type="NCBI Taxonomy" id="310298"/>
    <lineage>
        <taxon>Bacteria</taxon>
        <taxon>Pseudomonadati</taxon>
        <taxon>Bacteroidota</taxon>
        <taxon>Bacteroidia</taxon>
        <taxon>Bacteroidales</taxon>
        <taxon>Bacteroidaceae</taxon>
        <taxon>Phocaeicola</taxon>
    </lineage>
</organism>
<dbReference type="SUPFAM" id="SSF53383">
    <property type="entry name" value="PLP-dependent transferases"/>
    <property type="match status" value="1"/>
</dbReference>
<dbReference type="InterPro" id="IPR019942">
    <property type="entry name" value="DapL/ALD1"/>
</dbReference>
<reference evidence="11" key="2">
    <citation type="journal article" date="2021" name="PeerJ">
        <title>Extensive microbial diversity within the chicken gut microbiome revealed by metagenomics and culture.</title>
        <authorList>
            <person name="Gilroy R."/>
            <person name="Ravi A."/>
            <person name="Getino M."/>
            <person name="Pursley I."/>
            <person name="Horton D.L."/>
            <person name="Alikhan N.F."/>
            <person name="Baker D."/>
            <person name="Gharbi K."/>
            <person name="Hall N."/>
            <person name="Watson M."/>
            <person name="Adriaenssens E.M."/>
            <person name="Foster-Nyarko E."/>
            <person name="Jarju S."/>
            <person name="Secka A."/>
            <person name="Antonio M."/>
            <person name="Oren A."/>
            <person name="Chaudhuri R.R."/>
            <person name="La Ragione R."/>
            <person name="Hildebrand F."/>
            <person name="Pallen M.J."/>
        </authorList>
    </citation>
    <scope>NUCLEOTIDE SEQUENCE</scope>
    <source>
        <strain evidence="11">CHK165-8395</strain>
    </source>
</reference>
<dbReference type="Gene3D" id="3.90.1150.10">
    <property type="entry name" value="Aspartate Aminotransferase, domain 1"/>
    <property type="match status" value="1"/>
</dbReference>
<evidence type="ECO:0000313" key="12">
    <source>
        <dbReference type="EMBL" id="RGR98546.1"/>
    </source>
</evidence>
<feature type="domain" description="Aminotransferase class I/classII large" evidence="10">
    <location>
        <begin position="35"/>
        <end position="405"/>
    </location>
</feature>
<comment type="cofactor">
    <cofactor evidence="1 9">
        <name>pyridoxal 5'-phosphate</name>
        <dbReference type="ChEBI" id="CHEBI:597326"/>
    </cofactor>
</comment>
<dbReference type="Proteomes" id="UP000718012">
    <property type="component" value="Unassembled WGS sequence"/>
</dbReference>
<evidence type="ECO:0000313" key="11">
    <source>
        <dbReference type="EMBL" id="HJF08289.1"/>
    </source>
</evidence>
<dbReference type="InterPro" id="IPR004839">
    <property type="entry name" value="Aminotransferase_I/II_large"/>
</dbReference>
<evidence type="ECO:0000256" key="4">
    <source>
        <dbReference type="ARBA" id="ARBA00018052"/>
    </source>
</evidence>
<dbReference type="InterPro" id="IPR015422">
    <property type="entry name" value="PyrdxlP-dep_Trfase_small"/>
</dbReference>
<dbReference type="UniPathway" id="UPA00034">
    <property type="reaction ID" value="UER00466"/>
</dbReference>
<feature type="binding site" evidence="9">
    <location>
        <begin position="108"/>
        <end position="109"/>
    </location>
    <ligand>
        <name>pyridoxal 5'-phosphate</name>
        <dbReference type="ChEBI" id="CHEBI:597326"/>
    </ligand>
</feature>
<evidence type="ECO:0000313" key="13">
    <source>
        <dbReference type="Proteomes" id="UP000285864"/>
    </source>
</evidence>
<dbReference type="EC" id="2.6.1.83" evidence="3 9"/>
<reference evidence="11" key="3">
    <citation type="submission" date="2021-09" db="EMBL/GenBank/DDBJ databases">
        <authorList>
            <person name="Gilroy R."/>
        </authorList>
    </citation>
    <scope>NUCLEOTIDE SEQUENCE</scope>
    <source>
        <strain evidence="11">CHK165-8395</strain>
    </source>
</reference>
<dbReference type="RefSeq" id="WP_022125622.1">
    <property type="nucleotide sequence ID" value="NZ_CALUHW010000006.1"/>
</dbReference>
<dbReference type="HAMAP" id="MF_01642">
    <property type="entry name" value="DapL_aminotrans_1"/>
    <property type="match status" value="1"/>
</dbReference>
<keyword evidence="7 9" id="KW-0663">Pyridoxal phosphate</keyword>
<dbReference type="GO" id="GO:0033362">
    <property type="term" value="P:lysine biosynthetic process via diaminopimelate, diaminopimelate-aminotransferase pathway"/>
    <property type="evidence" value="ECO:0007669"/>
    <property type="project" value="UniProtKB-UniRule"/>
</dbReference>
<dbReference type="EMBL" id="DYXD01000201">
    <property type="protein sequence ID" value="HJF08289.1"/>
    <property type="molecule type" value="Genomic_DNA"/>
</dbReference>
<evidence type="ECO:0000259" key="10">
    <source>
        <dbReference type="Pfam" id="PF00155"/>
    </source>
</evidence>
<feature type="modified residue" description="N6-(pyridoxal phosphate)lysine" evidence="9">
    <location>
        <position position="249"/>
    </location>
</feature>
<proteinExistence type="inferred from homology"/>
<comment type="pathway">
    <text evidence="2 9">Amino-acid biosynthesis; L-lysine biosynthesis via DAP pathway; LL-2,6-diaminopimelate from (S)-tetrahydrodipicolinate (aminotransferase route): step 1/1.</text>
</comment>
<protein>
    <recommendedName>
        <fullName evidence="4 9">LL-diaminopimelate aminotransferase</fullName>
        <shortName evidence="9">DAP-AT</shortName>
        <shortName evidence="9">DAP-aminotransferase</shortName>
        <shortName evidence="9">LL-DAP-aminotransferase</shortName>
        <ecNumber evidence="3 9">2.6.1.83</ecNumber>
    </recommendedName>
</protein>
<dbReference type="GO" id="GO:0010285">
    <property type="term" value="F:L,L-diaminopimelate aminotransferase activity"/>
    <property type="evidence" value="ECO:0007669"/>
    <property type="project" value="UniProtKB-UniRule"/>
</dbReference>
<dbReference type="AlphaFoldDB" id="A0A412GUJ7"/>